<dbReference type="Proteomes" id="UP000676967">
    <property type="component" value="Chromosome"/>
</dbReference>
<dbReference type="PANTHER" id="PTHR10851">
    <property type="entry name" value="PYRIDOXINE-5-PHOSPHATE OXIDASE"/>
    <property type="match status" value="1"/>
</dbReference>
<feature type="domain" description="Pyridoxamine 5'-phosphate oxidase N-terminal" evidence="6">
    <location>
        <begin position="44"/>
        <end position="154"/>
    </location>
</feature>
<evidence type="ECO:0000256" key="3">
    <source>
        <dbReference type="ARBA" id="ARBA00022630"/>
    </source>
</evidence>
<evidence type="ECO:0000256" key="4">
    <source>
        <dbReference type="ARBA" id="ARBA00022643"/>
    </source>
</evidence>
<dbReference type="InterPro" id="IPR012349">
    <property type="entry name" value="Split_barrel_FMN-bd"/>
</dbReference>
<protein>
    <submittedName>
        <fullName evidence="8">Pyridoxamine 5'-phosphate oxidase</fullName>
    </submittedName>
</protein>
<keyword evidence="9" id="KW-1185">Reference proteome</keyword>
<proteinExistence type="inferred from homology"/>
<dbReference type="InterPro" id="IPR000659">
    <property type="entry name" value="Pyridox_Oxase"/>
</dbReference>
<evidence type="ECO:0000256" key="2">
    <source>
        <dbReference type="ARBA" id="ARBA00007301"/>
    </source>
</evidence>
<evidence type="ECO:0000256" key="1">
    <source>
        <dbReference type="ARBA" id="ARBA00001917"/>
    </source>
</evidence>
<dbReference type="Pfam" id="PF10590">
    <property type="entry name" value="PNP_phzG_C"/>
    <property type="match status" value="1"/>
</dbReference>
<evidence type="ECO:0000256" key="5">
    <source>
        <dbReference type="ARBA" id="ARBA00023002"/>
    </source>
</evidence>
<reference evidence="8 9" key="1">
    <citation type="submission" date="2020-08" db="EMBL/GenBank/DDBJ databases">
        <title>Whole genome shotgun sequence of Actinoplanes ianthinogenes NBRC 13996.</title>
        <authorList>
            <person name="Komaki H."/>
            <person name="Tamura T."/>
        </authorList>
    </citation>
    <scope>NUCLEOTIDE SEQUENCE [LARGE SCALE GENOMIC DNA]</scope>
    <source>
        <strain evidence="8 9">NBRC 13996</strain>
    </source>
</reference>
<gene>
    <name evidence="8" type="primary">pdxH_2</name>
    <name evidence="8" type="ORF">Aiant_84670</name>
</gene>
<evidence type="ECO:0000259" key="7">
    <source>
        <dbReference type="Pfam" id="PF10590"/>
    </source>
</evidence>
<dbReference type="InterPro" id="IPR019576">
    <property type="entry name" value="Pyridoxamine_oxidase_dimer_C"/>
</dbReference>
<organism evidence="8 9">
    <name type="scientific">Actinoplanes ianthinogenes</name>
    <dbReference type="NCBI Taxonomy" id="122358"/>
    <lineage>
        <taxon>Bacteria</taxon>
        <taxon>Bacillati</taxon>
        <taxon>Actinomycetota</taxon>
        <taxon>Actinomycetes</taxon>
        <taxon>Micromonosporales</taxon>
        <taxon>Micromonosporaceae</taxon>
        <taxon>Actinoplanes</taxon>
    </lineage>
</organism>
<dbReference type="PIRSF" id="PIRSF000190">
    <property type="entry name" value="Pyd_amn-ph_oxd"/>
    <property type="match status" value="1"/>
</dbReference>
<comment type="cofactor">
    <cofactor evidence="1">
        <name>FMN</name>
        <dbReference type="ChEBI" id="CHEBI:58210"/>
    </cofactor>
</comment>
<dbReference type="PANTHER" id="PTHR10851:SF0">
    <property type="entry name" value="PYRIDOXINE-5'-PHOSPHATE OXIDASE"/>
    <property type="match status" value="1"/>
</dbReference>
<comment type="similarity">
    <text evidence="2">Belongs to the pyridoxamine 5'-phosphate oxidase family.</text>
</comment>
<evidence type="ECO:0000313" key="9">
    <source>
        <dbReference type="Proteomes" id="UP000676967"/>
    </source>
</evidence>
<dbReference type="SUPFAM" id="SSF50475">
    <property type="entry name" value="FMN-binding split barrel"/>
    <property type="match status" value="1"/>
</dbReference>
<feature type="domain" description="Pyridoxine 5'-phosphate oxidase dimerisation C-terminal" evidence="7">
    <location>
        <begin position="183"/>
        <end position="222"/>
    </location>
</feature>
<dbReference type="EMBL" id="AP023356">
    <property type="protein sequence ID" value="BCJ47810.1"/>
    <property type="molecule type" value="Genomic_DNA"/>
</dbReference>
<keyword evidence="4" id="KW-0288">FMN</keyword>
<dbReference type="Pfam" id="PF01243">
    <property type="entry name" value="PNPOx_N"/>
    <property type="match status" value="1"/>
</dbReference>
<keyword evidence="3" id="KW-0285">Flavoprotein</keyword>
<sequence>MRDNAAVSIRELLSDLRVFDRPLPRFAPEEAPPHPDSLFASWLRQAVRDGVTEPHAMSLSTVDAGGLPDTRIVLLREIDDRGWQFSTDAESAKGRQAADRPAAALGFYWREQGRQVRVRGTLSRLDPETSRADFLSKSPGSRAASLAGRQSAVLTDPAHLIQALADADEVIERDPRTIAGSHTVYAVVPVSVEFWQGDSRRRHVRLRYRKERDTWHKELLWP</sequence>
<keyword evidence="5" id="KW-0560">Oxidoreductase</keyword>
<evidence type="ECO:0000259" key="6">
    <source>
        <dbReference type="Pfam" id="PF01243"/>
    </source>
</evidence>
<name>A0ABN6CRQ3_9ACTN</name>
<accession>A0ABN6CRQ3</accession>
<dbReference type="Gene3D" id="2.30.110.10">
    <property type="entry name" value="Electron Transport, Fmn-binding Protein, Chain A"/>
    <property type="match status" value="1"/>
</dbReference>
<dbReference type="InterPro" id="IPR011576">
    <property type="entry name" value="Pyridox_Oxase_N"/>
</dbReference>
<evidence type="ECO:0000313" key="8">
    <source>
        <dbReference type="EMBL" id="BCJ47810.1"/>
    </source>
</evidence>
<dbReference type="NCBIfam" id="NF004231">
    <property type="entry name" value="PRK05679.1"/>
    <property type="match status" value="1"/>
</dbReference>